<dbReference type="PATRIC" id="fig|1330330.3.peg.111"/>
<evidence type="ECO:0000313" key="2">
    <source>
        <dbReference type="Proteomes" id="UP000035159"/>
    </source>
</evidence>
<keyword evidence="2" id="KW-1185">Reference proteome</keyword>
<dbReference type="Proteomes" id="UP000035159">
    <property type="component" value="Chromosome"/>
</dbReference>
<accession>A0A0G2ZCT1</accession>
<dbReference type="EMBL" id="CP011232">
    <property type="protein sequence ID" value="AKI96563.1"/>
    <property type="molecule type" value="Genomic_DNA"/>
</dbReference>
<dbReference type="STRING" id="1330330.IX53_00585"/>
<gene>
    <name evidence="1" type="ORF">IX53_00585</name>
</gene>
<dbReference type="AlphaFoldDB" id="A0A0G2ZCT1"/>
<protein>
    <recommendedName>
        <fullName evidence="3">IrrE N-terminal-like domain-containing protein</fullName>
    </recommendedName>
</protein>
<sequence length="112" mass="12971">MDKVICNFEDVIRNGITVGGIHYRIVIVDEMAGNTIGEANYERDLITLKRCEPQRMQETLLHEIMHIIFYHSGFDEHNERDISSIATWLYAVLKQNKEVFFAILNTRQGANS</sequence>
<dbReference type="KEGG" id="kpf:IX53_00585"/>
<organism evidence="1 2">
    <name type="scientific">Kosmotoga pacifica</name>
    <dbReference type="NCBI Taxonomy" id="1330330"/>
    <lineage>
        <taxon>Bacteria</taxon>
        <taxon>Thermotogati</taxon>
        <taxon>Thermotogota</taxon>
        <taxon>Thermotogae</taxon>
        <taxon>Kosmotogales</taxon>
        <taxon>Kosmotogaceae</taxon>
        <taxon>Kosmotoga</taxon>
    </lineage>
</organism>
<evidence type="ECO:0000313" key="1">
    <source>
        <dbReference type="EMBL" id="AKI96563.1"/>
    </source>
</evidence>
<proteinExistence type="predicted"/>
<evidence type="ECO:0008006" key="3">
    <source>
        <dbReference type="Google" id="ProtNLM"/>
    </source>
</evidence>
<dbReference type="RefSeq" id="WP_047753698.1">
    <property type="nucleotide sequence ID" value="NZ_CAJUHA010000002.1"/>
</dbReference>
<name>A0A0G2ZCT1_9BACT</name>
<reference evidence="1 2" key="1">
    <citation type="submission" date="2015-04" db="EMBL/GenBank/DDBJ databases">
        <title>Complete Genome Sequence of Kosmotoga pacifica SLHLJ1.</title>
        <authorList>
            <person name="Jiang L.J."/>
            <person name="Shao Z.Z."/>
            <person name="Jebbar M."/>
        </authorList>
    </citation>
    <scope>NUCLEOTIDE SEQUENCE [LARGE SCALE GENOMIC DNA]</scope>
    <source>
        <strain evidence="1 2">SLHLJ1</strain>
    </source>
</reference>